<gene>
    <name evidence="1" type="ORF">AYW79_04425</name>
</gene>
<proteinExistence type="predicted"/>
<reference evidence="1 2" key="1">
    <citation type="submission" date="2016-02" db="EMBL/GenBank/DDBJ databases">
        <title>Draft genome sequence of Acidibacillus ferrooxidans SLC66.</title>
        <authorList>
            <person name="Oliveira G."/>
            <person name="Nancucheo I."/>
            <person name="Dall'Agnol H."/>
            <person name="Johnson B."/>
            <person name="Oliveira R."/>
            <person name="Nunes G.L."/>
            <person name="Tzotzos G."/>
            <person name="Orellana S.C."/>
            <person name="Salim A.C."/>
            <person name="Araujo F.M."/>
        </authorList>
    </citation>
    <scope>NUCLEOTIDE SEQUENCE [LARGE SCALE GENOMIC DNA]</scope>
    <source>
        <strain evidence="1 2">SLC66</strain>
    </source>
</reference>
<name>A0A853KC44_9BACL</name>
<dbReference type="Proteomes" id="UP000077421">
    <property type="component" value="Unassembled WGS sequence"/>
</dbReference>
<accession>A0A853KC44</accession>
<sequence>MAQIASQYGVHPRAVEPMAEGCLGELHQTICGRAQGTKEQKVQEQKVERIAKVGKLAAQLEWLKNLVSTRSGVERLAW</sequence>
<dbReference type="EMBL" id="LSUQ01000008">
    <property type="protein sequence ID" value="OAG94606.1"/>
    <property type="molecule type" value="Genomic_DNA"/>
</dbReference>
<evidence type="ECO:0000313" key="1">
    <source>
        <dbReference type="EMBL" id="OAG94606.1"/>
    </source>
</evidence>
<organism evidence="1 2">
    <name type="scientific">Ferroacidibacillus organovorans</name>
    <dbReference type="NCBI Taxonomy" id="1765683"/>
    <lineage>
        <taxon>Bacteria</taxon>
        <taxon>Bacillati</taxon>
        <taxon>Bacillota</taxon>
        <taxon>Bacilli</taxon>
        <taxon>Bacillales</taxon>
        <taxon>Alicyclobacillaceae</taxon>
        <taxon>Ferroacidibacillus</taxon>
    </lineage>
</organism>
<dbReference type="AlphaFoldDB" id="A0A853KC44"/>
<protein>
    <submittedName>
        <fullName evidence="1">Uncharacterized protein</fullName>
    </submittedName>
</protein>
<comment type="caution">
    <text evidence="1">The sequence shown here is derived from an EMBL/GenBank/DDBJ whole genome shotgun (WGS) entry which is preliminary data.</text>
</comment>
<evidence type="ECO:0000313" key="2">
    <source>
        <dbReference type="Proteomes" id="UP000077421"/>
    </source>
</evidence>